<dbReference type="InParanoid" id="A0A6J0BJU7"/>
<protein>
    <submittedName>
        <fullName evidence="3">Probable salivary secreted peptide</fullName>
    </submittedName>
</protein>
<dbReference type="OrthoDB" id="8192785at2759"/>
<evidence type="ECO:0000313" key="2">
    <source>
        <dbReference type="Proteomes" id="UP000829291"/>
    </source>
</evidence>
<feature type="signal peptide" evidence="1">
    <location>
        <begin position="1"/>
        <end position="18"/>
    </location>
</feature>
<dbReference type="Proteomes" id="UP000829291">
    <property type="component" value="Chromosome 2"/>
</dbReference>
<reference evidence="3" key="1">
    <citation type="submission" date="2025-08" db="UniProtKB">
        <authorList>
            <consortium name="RefSeq"/>
        </authorList>
    </citation>
    <scope>IDENTIFICATION</scope>
    <source>
        <tissue evidence="3">Thorax and Abdomen</tissue>
    </source>
</reference>
<dbReference type="PANTHER" id="PTHR37685:SF1">
    <property type="entry name" value="GEO11136P1-RELATED"/>
    <property type="match status" value="1"/>
</dbReference>
<dbReference type="Pfam" id="PF15868">
    <property type="entry name" value="MBF2"/>
    <property type="match status" value="1"/>
</dbReference>
<evidence type="ECO:0000313" key="3">
    <source>
        <dbReference type="RefSeq" id="XP_015514984.1"/>
    </source>
</evidence>
<feature type="chain" id="PRO_5027118191" evidence="1">
    <location>
        <begin position="19"/>
        <end position="136"/>
    </location>
</feature>
<dbReference type="GeneID" id="107220776"/>
<organism evidence="3">
    <name type="scientific">Neodiprion lecontei</name>
    <name type="common">Redheaded pine sawfly</name>
    <dbReference type="NCBI Taxonomy" id="441921"/>
    <lineage>
        <taxon>Eukaryota</taxon>
        <taxon>Metazoa</taxon>
        <taxon>Ecdysozoa</taxon>
        <taxon>Arthropoda</taxon>
        <taxon>Hexapoda</taxon>
        <taxon>Insecta</taxon>
        <taxon>Pterygota</taxon>
        <taxon>Neoptera</taxon>
        <taxon>Endopterygota</taxon>
        <taxon>Hymenoptera</taxon>
        <taxon>Tenthredinoidea</taxon>
        <taxon>Diprionidae</taxon>
        <taxon>Diprioninae</taxon>
        <taxon>Neodiprion</taxon>
    </lineage>
</organism>
<name>A0A6J0BJU7_NEOLC</name>
<dbReference type="RefSeq" id="XP_015514984.1">
    <property type="nucleotide sequence ID" value="XM_015659498.2"/>
</dbReference>
<accession>A0A6J0BJU7</accession>
<dbReference type="InterPro" id="IPR031734">
    <property type="entry name" value="MBF2"/>
</dbReference>
<evidence type="ECO:0000256" key="1">
    <source>
        <dbReference type="SAM" id="SignalP"/>
    </source>
</evidence>
<gene>
    <name evidence="3" type="primary">LOC107220776</name>
</gene>
<sequence length="136" mass="14785">MLTKASFALIFAVGLVATTNVSFGPNALPLAYQGKALPANASHHLIVGTRLFADRLLSQQVVLKSSSWLQIVTKEVTFHTLNRENITQVKALDQKTNGNGAYASITYGGPGNRNVTLRFKSQRGHGINFVVEIYGR</sequence>
<dbReference type="PANTHER" id="PTHR37685">
    <property type="entry name" value="GEO11136P1-RELATED"/>
    <property type="match status" value="1"/>
</dbReference>
<keyword evidence="1" id="KW-0732">Signal</keyword>
<dbReference type="AlphaFoldDB" id="A0A6J0BJU7"/>
<proteinExistence type="predicted"/>
<dbReference type="KEGG" id="nlo:107220776"/>
<keyword evidence="2" id="KW-1185">Reference proteome</keyword>